<protein>
    <submittedName>
        <fullName evidence="8">MFS transporter</fullName>
    </submittedName>
</protein>
<evidence type="ECO:0000313" key="9">
    <source>
        <dbReference type="Proteomes" id="UP001350748"/>
    </source>
</evidence>
<keyword evidence="9" id="KW-1185">Reference proteome</keyword>
<feature type="transmembrane region" description="Helical" evidence="6">
    <location>
        <begin position="256"/>
        <end position="277"/>
    </location>
</feature>
<sequence>MSQSLTQAAQAASAPDDEASDDVVAKVARRLIPFLVIGFIVAYLDRVNIGFAALKMNKEMGFTPEFFGAAAGVFFLGYCLFEAPSNYILHRVGARIWIARIMISWGAISALTAFVWSGASFVGLRLALGFAEAGFAPGVILYLTYWIPAAQRARILGAFLFAVPLASAFGAPISGSLLGTMDGVGGISGWRWLFLIEAAPAIVLGVVAFFYLPDCPREAKWLTHDERELLQARLDAERRPASEGENHWRALRNPRVFVLGAAYFGIVVSLYGVGFWLPQIISTFGVGVVAAGFLTAIPYVFGVLAMALWGWLSDAREERVAHTSAVALIACFGLAASAAYAEAPFLAMAALSVASMGTLAALPTFWSLTTLTLAGADLVVGVALVNSIGNLSGFVGPYFVGWLKGATGDFSHALLGLVVGPLLTAALLPRIAKGDWRALIRWPAVKRRA</sequence>
<feature type="transmembrane region" description="Helical" evidence="6">
    <location>
        <begin position="155"/>
        <end position="178"/>
    </location>
</feature>
<feature type="transmembrane region" description="Helical" evidence="6">
    <location>
        <begin position="320"/>
        <end position="340"/>
    </location>
</feature>
<dbReference type="InterPro" id="IPR020846">
    <property type="entry name" value="MFS_dom"/>
</dbReference>
<feature type="transmembrane region" description="Helical" evidence="6">
    <location>
        <begin position="97"/>
        <end position="116"/>
    </location>
</feature>
<dbReference type="InterPro" id="IPR011701">
    <property type="entry name" value="MFS"/>
</dbReference>
<name>A0ABU7XEK4_9HYPH</name>
<comment type="caution">
    <text evidence="8">The sequence shown here is derived from an EMBL/GenBank/DDBJ whole genome shotgun (WGS) entry which is preliminary data.</text>
</comment>
<gene>
    <name evidence="8" type="ORF">V3H18_04595</name>
</gene>
<dbReference type="CDD" id="cd17319">
    <property type="entry name" value="MFS_ExuT_GudP_like"/>
    <property type="match status" value="1"/>
</dbReference>
<dbReference type="InterPro" id="IPR036259">
    <property type="entry name" value="MFS_trans_sf"/>
</dbReference>
<evidence type="ECO:0000259" key="7">
    <source>
        <dbReference type="PROSITE" id="PS50850"/>
    </source>
</evidence>
<evidence type="ECO:0000256" key="6">
    <source>
        <dbReference type="SAM" id="Phobius"/>
    </source>
</evidence>
<evidence type="ECO:0000256" key="5">
    <source>
        <dbReference type="ARBA" id="ARBA00023136"/>
    </source>
</evidence>
<dbReference type="PANTHER" id="PTHR43791">
    <property type="entry name" value="PERMEASE-RELATED"/>
    <property type="match status" value="1"/>
</dbReference>
<comment type="subcellular location">
    <subcellularLocation>
        <location evidence="1">Membrane</location>
        <topology evidence="1">Multi-pass membrane protein</topology>
    </subcellularLocation>
</comment>
<feature type="transmembrane region" description="Helical" evidence="6">
    <location>
        <begin position="378"/>
        <end position="400"/>
    </location>
</feature>
<dbReference type="Pfam" id="PF07690">
    <property type="entry name" value="MFS_1"/>
    <property type="match status" value="1"/>
</dbReference>
<keyword evidence="3 6" id="KW-0812">Transmembrane</keyword>
<accession>A0ABU7XEK4</accession>
<feature type="transmembrane region" description="Helical" evidence="6">
    <location>
        <begin position="190"/>
        <end position="212"/>
    </location>
</feature>
<dbReference type="PROSITE" id="PS50850">
    <property type="entry name" value="MFS"/>
    <property type="match status" value="1"/>
</dbReference>
<feature type="domain" description="Major facilitator superfamily (MFS) profile" evidence="7">
    <location>
        <begin position="31"/>
        <end position="432"/>
    </location>
</feature>
<feature type="transmembrane region" description="Helical" evidence="6">
    <location>
        <begin position="122"/>
        <end position="143"/>
    </location>
</feature>
<feature type="transmembrane region" description="Helical" evidence="6">
    <location>
        <begin position="283"/>
        <end position="308"/>
    </location>
</feature>
<feature type="transmembrane region" description="Helical" evidence="6">
    <location>
        <begin position="346"/>
        <end position="366"/>
    </location>
</feature>
<feature type="transmembrane region" description="Helical" evidence="6">
    <location>
        <begin position="66"/>
        <end position="85"/>
    </location>
</feature>
<dbReference type="Gene3D" id="1.20.1250.20">
    <property type="entry name" value="MFS general substrate transporter like domains"/>
    <property type="match status" value="2"/>
</dbReference>
<evidence type="ECO:0000313" key="8">
    <source>
        <dbReference type="EMBL" id="MEF3365809.1"/>
    </source>
</evidence>
<dbReference type="EMBL" id="JAZHYN010000009">
    <property type="protein sequence ID" value="MEF3365809.1"/>
    <property type="molecule type" value="Genomic_DNA"/>
</dbReference>
<feature type="transmembrane region" description="Helical" evidence="6">
    <location>
        <begin position="31"/>
        <end position="54"/>
    </location>
</feature>
<dbReference type="RefSeq" id="WP_332080745.1">
    <property type="nucleotide sequence ID" value="NZ_JAZHYN010000009.1"/>
</dbReference>
<keyword evidence="2" id="KW-0813">Transport</keyword>
<dbReference type="Proteomes" id="UP001350748">
    <property type="component" value="Unassembled WGS sequence"/>
</dbReference>
<evidence type="ECO:0000256" key="2">
    <source>
        <dbReference type="ARBA" id="ARBA00022448"/>
    </source>
</evidence>
<keyword evidence="4 6" id="KW-1133">Transmembrane helix</keyword>
<keyword evidence="5 6" id="KW-0472">Membrane</keyword>
<organism evidence="8 9">
    <name type="scientific">Methylocystis borbori</name>
    <dbReference type="NCBI Taxonomy" id="3118750"/>
    <lineage>
        <taxon>Bacteria</taxon>
        <taxon>Pseudomonadati</taxon>
        <taxon>Pseudomonadota</taxon>
        <taxon>Alphaproteobacteria</taxon>
        <taxon>Hyphomicrobiales</taxon>
        <taxon>Methylocystaceae</taxon>
        <taxon>Methylocystis</taxon>
    </lineage>
</organism>
<reference evidence="8 9" key="1">
    <citation type="submission" date="2024-02" db="EMBL/GenBank/DDBJ databases">
        <authorList>
            <person name="Grouzdev D."/>
        </authorList>
    </citation>
    <scope>NUCLEOTIDE SEQUENCE [LARGE SCALE GENOMIC DNA]</scope>
    <source>
        <strain evidence="8 9">9N</strain>
    </source>
</reference>
<proteinExistence type="predicted"/>
<dbReference type="PANTHER" id="PTHR43791:SF36">
    <property type="entry name" value="TRANSPORTER, PUTATIVE (AFU_ORTHOLOGUE AFUA_6G08340)-RELATED"/>
    <property type="match status" value="1"/>
</dbReference>
<evidence type="ECO:0000256" key="3">
    <source>
        <dbReference type="ARBA" id="ARBA00022692"/>
    </source>
</evidence>
<evidence type="ECO:0000256" key="4">
    <source>
        <dbReference type="ARBA" id="ARBA00022989"/>
    </source>
</evidence>
<dbReference type="SUPFAM" id="SSF103473">
    <property type="entry name" value="MFS general substrate transporter"/>
    <property type="match status" value="1"/>
</dbReference>
<evidence type="ECO:0000256" key="1">
    <source>
        <dbReference type="ARBA" id="ARBA00004141"/>
    </source>
</evidence>
<feature type="transmembrane region" description="Helical" evidence="6">
    <location>
        <begin position="412"/>
        <end position="432"/>
    </location>
</feature>